<keyword evidence="1" id="KW-0677">Repeat</keyword>
<feature type="compositionally biased region" description="Basic and acidic residues" evidence="4">
    <location>
        <begin position="793"/>
        <end position="803"/>
    </location>
</feature>
<dbReference type="PROSITE" id="PS50005">
    <property type="entry name" value="TPR"/>
    <property type="match status" value="1"/>
</dbReference>
<evidence type="ECO:0008006" key="7">
    <source>
        <dbReference type="Google" id="ProtNLM"/>
    </source>
</evidence>
<feature type="region of interest" description="Disordered" evidence="4">
    <location>
        <begin position="490"/>
        <end position="538"/>
    </location>
</feature>
<feature type="region of interest" description="Disordered" evidence="4">
    <location>
        <begin position="58"/>
        <end position="77"/>
    </location>
</feature>
<proteinExistence type="predicted"/>
<protein>
    <recommendedName>
        <fullName evidence="7">TPR repeat-containing protein</fullName>
    </recommendedName>
</protein>
<dbReference type="InterPro" id="IPR011990">
    <property type="entry name" value="TPR-like_helical_dom_sf"/>
</dbReference>
<dbReference type="EMBL" id="QJNS01000049">
    <property type="protein sequence ID" value="RYO90829.1"/>
    <property type="molecule type" value="Genomic_DNA"/>
</dbReference>
<dbReference type="SUPFAM" id="SSF48452">
    <property type="entry name" value="TPR-like"/>
    <property type="match status" value="1"/>
</dbReference>
<dbReference type="SMART" id="SM00028">
    <property type="entry name" value="TPR"/>
    <property type="match status" value="3"/>
</dbReference>
<keyword evidence="2 3" id="KW-0802">TPR repeat</keyword>
<name>A0ABY0HHH7_9PEZI</name>
<gene>
    <name evidence="5" type="ORF">DL762_002506</name>
</gene>
<evidence type="ECO:0000313" key="6">
    <source>
        <dbReference type="Proteomes" id="UP000294003"/>
    </source>
</evidence>
<comment type="caution">
    <text evidence="5">The sequence shown here is derived from an EMBL/GenBank/DDBJ whole genome shotgun (WGS) entry which is preliminary data.</text>
</comment>
<dbReference type="InterPro" id="IPR044244">
    <property type="entry name" value="TTC27/Emw1"/>
</dbReference>
<evidence type="ECO:0000313" key="5">
    <source>
        <dbReference type="EMBL" id="RYO90829.1"/>
    </source>
</evidence>
<dbReference type="Pfam" id="PF13432">
    <property type="entry name" value="TPR_16"/>
    <property type="match status" value="1"/>
</dbReference>
<reference evidence="5 6" key="1">
    <citation type="submission" date="2018-06" db="EMBL/GenBank/DDBJ databases">
        <title>Complete Genomes of Monosporascus.</title>
        <authorList>
            <person name="Robinson A.J."/>
            <person name="Natvig D.O."/>
        </authorList>
    </citation>
    <scope>NUCLEOTIDE SEQUENCE [LARGE SCALE GENOMIC DNA]</scope>
    <source>
        <strain evidence="5 6">CBS 609.92</strain>
    </source>
</reference>
<dbReference type="Proteomes" id="UP000294003">
    <property type="component" value="Unassembled WGS sequence"/>
</dbReference>
<accession>A0ABY0HHH7</accession>
<feature type="region of interest" description="Disordered" evidence="4">
    <location>
        <begin position="793"/>
        <end position="834"/>
    </location>
</feature>
<dbReference type="Gene3D" id="1.25.40.10">
    <property type="entry name" value="Tetratricopeptide repeat domain"/>
    <property type="match status" value="1"/>
</dbReference>
<evidence type="ECO:0000256" key="4">
    <source>
        <dbReference type="SAM" id="MobiDB-lite"/>
    </source>
</evidence>
<dbReference type="PANTHER" id="PTHR16193">
    <property type="entry name" value="TETRATRICOPEPTIDE REPEAT PROTEIN 27"/>
    <property type="match status" value="1"/>
</dbReference>
<evidence type="ECO:0000256" key="3">
    <source>
        <dbReference type="PROSITE-ProRule" id="PRU00339"/>
    </source>
</evidence>
<feature type="compositionally biased region" description="Basic and acidic residues" evidence="4">
    <location>
        <begin position="811"/>
        <end position="821"/>
    </location>
</feature>
<dbReference type="PANTHER" id="PTHR16193:SF0">
    <property type="entry name" value="TETRATRICOPEPTIDE REPEAT PROTEIN 27"/>
    <property type="match status" value="1"/>
</dbReference>
<keyword evidence="6" id="KW-1185">Reference proteome</keyword>
<evidence type="ECO:0000256" key="1">
    <source>
        <dbReference type="ARBA" id="ARBA00022737"/>
    </source>
</evidence>
<evidence type="ECO:0000256" key="2">
    <source>
        <dbReference type="ARBA" id="ARBA00022803"/>
    </source>
</evidence>
<organism evidence="5 6">
    <name type="scientific">Monosporascus cannonballus</name>
    <dbReference type="NCBI Taxonomy" id="155416"/>
    <lineage>
        <taxon>Eukaryota</taxon>
        <taxon>Fungi</taxon>
        <taxon>Dikarya</taxon>
        <taxon>Ascomycota</taxon>
        <taxon>Pezizomycotina</taxon>
        <taxon>Sordariomycetes</taxon>
        <taxon>Xylariomycetidae</taxon>
        <taxon>Xylariales</taxon>
        <taxon>Xylariales incertae sedis</taxon>
        <taxon>Monosporascus</taxon>
    </lineage>
</organism>
<dbReference type="InterPro" id="IPR019734">
    <property type="entry name" value="TPR_rpt"/>
</dbReference>
<feature type="compositionally biased region" description="Polar residues" evidence="4">
    <location>
        <begin position="502"/>
        <end position="520"/>
    </location>
</feature>
<sequence>MVRRGSVAKPASTGWPTELRDIDTALNETSFLDVFKEDFTSNIVAKFVSDIVAQNRQRPEQAAVVHNETGDGKSLNTGDREFRRQAIRLGIASLGAFLQANVTGPVLEGTDTSDAAFASAYEEAIRRTEDPGANGVSRLKRPIELFRKLCVRSLDTDGVSVYPYIPRIELFGFARFIFTSGKILPVDPPEAWEADSDDTLAGDLSWVRFRIHLWHYKLLTQPSLGPGSLFTKSGRWTDIATLQETIQKSLDDAEASVTRVAKNEKGAETPAWSHEHRIQFYLEKANAHLMLGNDKVARRALQSATESSGFVYALSGALGKRTRFQEKDISQLVVLAKSLQITDTDASEQKSSGSAPTALPLDDDTLLEKIDFKNENGIAEERSELPVQLRDIVPDNQPKLKPEDQIILLTEATLKDTFSPSDALTSEEILPFAVRVIDNKASNWQIYTQALLVRSRIELNRSRTLERAVLQMQAVVDQVIVDTQAPALATTSKDAENRNDSNTESEVPSIEITTTSSRPTGSAPPNKATSFLPAPKPSESASAQERLRYINALASPPRWHLESELAYAWASVGSLVSATEIFKRLRLWAEVALCLASSATSDGDRDGPGSGGDEKARAIVRWRLFHRTGSRPDSKDGEGDLDDANVDISTLKVSDFRGPERSPAPPNAPRLFCILGDLENDPAHYERAWEISNRRFARAQRSLGELYLRNQEWTKARDAYAAAVAVNRLSSEMWSRLGDIELRLGHFPDAAEAFQRAISTAGSGGEGGEDARTWSNLGSAMLSWYREAAAENKASRERGLKEESGDDVDGSDARRSERAPDDKEEEIMPSTARATRLGKQPHRLLNDALEAFKRGATIANSNWRIWDNVVTLAASLSPNPGFDDVILGTRNVLRIRKTEDALDVDILTLLVREVTGRAAGSGDGAGAVYEPPRASIEHKVVDLFENDVVPLLTATSEPWSLVSRLRAWRRDWAGALEAAEKGWRAGVGGSGGGVVGGGGGSSSLAPTTVASSSSGGAAAAADWLQDAGAWDAVVQRTSELVAAYENYGDKVESVGGRWKAKARMSVRSVLGKGRESWEGSDGWKVLERLLEELKG</sequence>
<feature type="repeat" description="TPR" evidence="3">
    <location>
        <begin position="731"/>
        <end position="764"/>
    </location>
</feature>